<protein>
    <recommendedName>
        <fullName evidence="1">N-acetyltransferase domain-containing protein</fullName>
    </recommendedName>
</protein>
<organism evidence="2 3">
    <name type="scientific">Candidatus Falkowbacteria bacterium RIFCSPLOWO2_02_FULL_45_21</name>
    <dbReference type="NCBI Taxonomy" id="1797989"/>
    <lineage>
        <taxon>Bacteria</taxon>
        <taxon>Candidatus Falkowiibacteriota</taxon>
    </lineage>
</organism>
<comment type="caution">
    <text evidence="2">The sequence shown here is derived from an EMBL/GenBank/DDBJ whole genome shotgun (WGS) entry which is preliminary data.</text>
</comment>
<dbReference type="InterPro" id="IPR016181">
    <property type="entry name" value="Acyl_CoA_acyltransferase"/>
</dbReference>
<dbReference type="Pfam" id="PF13508">
    <property type="entry name" value="Acetyltransf_7"/>
    <property type="match status" value="1"/>
</dbReference>
<dbReference type="InterPro" id="IPR000182">
    <property type="entry name" value="GNAT_dom"/>
</dbReference>
<evidence type="ECO:0000259" key="1">
    <source>
        <dbReference type="PROSITE" id="PS51186"/>
    </source>
</evidence>
<sequence>MRITKATKKDKKEAMEVAANLKEWFSEQGLKNMRVDFELNNLIVAKENGKVSGFLCYTSYSGKILLMWMGVKKEFQRKGVGQKLLTWLEDEGRRFGFHSIEVETLPDEEAYEPYQRTRSFYYKNGFERILYKKARVKGWDDQIVLEKKL</sequence>
<evidence type="ECO:0000313" key="2">
    <source>
        <dbReference type="EMBL" id="OGF23860.1"/>
    </source>
</evidence>
<dbReference type="GO" id="GO:0016747">
    <property type="term" value="F:acyltransferase activity, transferring groups other than amino-acyl groups"/>
    <property type="evidence" value="ECO:0007669"/>
    <property type="project" value="InterPro"/>
</dbReference>
<name>A0A1F5SAV7_9BACT</name>
<dbReference type="EMBL" id="MFFW01000048">
    <property type="protein sequence ID" value="OGF23860.1"/>
    <property type="molecule type" value="Genomic_DNA"/>
</dbReference>
<dbReference type="PROSITE" id="PS51186">
    <property type="entry name" value="GNAT"/>
    <property type="match status" value="1"/>
</dbReference>
<dbReference type="STRING" id="1797989.A3H66_02415"/>
<dbReference type="AlphaFoldDB" id="A0A1F5SAV7"/>
<dbReference type="Proteomes" id="UP000178783">
    <property type="component" value="Unassembled WGS sequence"/>
</dbReference>
<accession>A0A1F5SAV7</accession>
<dbReference type="SUPFAM" id="SSF55729">
    <property type="entry name" value="Acyl-CoA N-acyltransferases (Nat)"/>
    <property type="match status" value="1"/>
</dbReference>
<proteinExistence type="predicted"/>
<gene>
    <name evidence="2" type="ORF">A3H66_02415</name>
</gene>
<feature type="domain" description="N-acetyltransferase" evidence="1">
    <location>
        <begin position="1"/>
        <end position="149"/>
    </location>
</feature>
<evidence type="ECO:0000313" key="3">
    <source>
        <dbReference type="Proteomes" id="UP000178783"/>
    </source>
</evidence>
<dbReference type="Gene3D" id="3.40.630.30">
    <property type="match status" value="1"/>
</dbReference>
<reference evidence="2 3" key="1">
    <citation type="journal article" date="2016" name="Nat. Commun.">
        <title>Thousands of microbial genomes shed light on interconnected biogeochemical processes in an aquifer system.</title>
        <authorList>
            <person name="Anantharaman K."/>
            <person name="Brown C.T."/>
            <person name="Hug L.A."/>
            <person name="Sharon I."/>
            <person name="Castelle C.J."/>
            <person name="Probst A.J."/>
            <person name="Thomas B.C."/>
            <person name="Singh A."/>
            <person name="Wilkins M.J."/>
            <person name="Karaoz U."/>
            <person name="Brodie E.L."/>
            <person name="Williams K.H."/>
            <person name="Hubbard S.S."/>
            <person name="Banfield J.F."/>
        </authorList>
    </citation>
    <scope>NUCLEOTIDE SEQUENCE [LARGE SCALE GENOMIC DNA]</scope>
</reference>
<dbReference type="CDD" id="cd04301">
    <property type="entry name" value="NAT_SF"/>
    <property type="match status" value="1"/>
</dbReference>